<dbReference type="InterPro" id="IPR032710">
    <property type="entry name" value="NTF2-like_dom_sf"/>
</dbReference>
<protein>
    <recommendedName>
        <fullName evidence="1">DUF4440 domain-containing protein</fullName>
    </recommendedName>
</protein>
<evidence type="ECO:0000259" key="1">
    <source>
        <dbReference type="Pfam" id="PF14534"/>
    </source>
</evidence>
<dbReference type="SUPFAM" id="SSF54427">
    <property type="entry name" value="NTF2-like"/>
    <property type="match status" value="1"/>
</dbReference>
<dbReference type="InterPro" id="IPR027843">
    <property type="entry name" value="DUF4440"/>
</dbReference>
<proteinExistence type="predicted"/>
<name>A0A1C3XRE6_9BRAD</name>
<keyword evidence="3" id="KW-1185">Reference proteome</keyword>
<dbReference type="AlphaFoldDB" id="A0A1C3XRE6"/>
<gene>
    <name evidence="2" type="ORF">GA0061098_102968</name>
</gene>
<dbReference type="EMBL" id="FMAI01000029">
    <property type="protein sequence ID" value="SCB54715.1"/>
    <property type="molecule type" value="Genomic_DNA"/>
</dbReference>
<dbReference type="Pfam" id="PF14534">
    <property type="entry name" value="DUF4440"/>
    <property type="match status" value="1"/>
</dbReference>
<feature type="domain" description="DUF4440" evidence="1">
    <location>
        <begin position="16"/>
        <end position="123"/>
    </location>
</feature>
<dbReference type="Gene3D" id="3.10.450.50">
    <property type="match status" value="1"/>
</dbReference>
<evidence type="ECO:0000313" key="3">
    <source>
        <dbReference type="Proteomes" id="UP000199184"/>
    </source>
</evidence>
<organism evidence="2 3">
    <name type="scientific">Bradyrhizobium shewense</name>
    <dbReference type="NCBI Taxonomy" id="1761772"/>
    <lineage>
        <taxon>Bacteria</taxon>
        <taxon>Pseudomonadati</taxon>
        <taxon>Pseudomonadota</taxon>
        <taxon>Alphaproteobacteria</taxon>
        <taxon>Hyphomicrobiales</taxon>
        <taxon>Nitrobacteraceae</taxon>
        <taxon>Bradyrhizobium</taxon>
    </lineage>
</organism>
<accession>A0A1C3XRE6</accession>
<dbReference type="RefSeq" id="WP_091966094.1">
    <property type="nucleotide sequence ID" value="NZ_FMAI01000029.1"/>
</dbReference>
<dbReference type="Proteomes" id="UP000199184">
    <property type="component" value="Unassembled WGS sequence"/>
</dbReference>
<reference evidence="3" key="1">
    <citation type="submission" date="2016-08" db="EMBL/GenBank/DDBJ databases">
        <authorList>
            <person name="Varghese N."/>
            <person name="Submissions Spin"/>
        </authorList>
    </citation>
    <scope>NUCLEOTIDE SEQUENCE [LARGE SCALE GENOMIC DNA]</scope>
    <source>
        <strain evidence="3">ERR11</strain>
    </source>
</reference>
<sequence>MTTHATDTDSPQAEYIRNTERARLRALVEGDIAQAEPLHAPEFQLITPIGMPLSKGEYLGAIQGGQIQYLMWEPGTIAVRQQDDHAVIRYRARLEIVFAGHRVAPADYWHTDTYEHREGRWMVVWSQATAISEMA</sequence>
<evidence type="ECO:0000313" key="2">
    <source>
        <dbReference type="EMBL" id="SCB54715.1"/>
    </source>
</evidence>